<evidence type="ECO:0000313" key="3">
    <source>
        <dbReference type="Proteomes" id="UP001480595"/>
    </source>
</evidence>
<evidence type="ECO:0000259" key="1">
    <source>
        <dbReference type="Pfam" id="PF13649"/>
    </source>
</evidence>
<evidence type="ECO:0000313" key="2">
    <source>
        <dbReference type="EMBL" id="KAK8054629.1"/>
    </source>
</evidence>
<dbReference type="Proteomes" id="UP001480595">
    <property type="component" value="Unassembled WGS sequence"/>
</dbReference>
<sequence length="200" mass="21534">MAAKEIRSLPVHELYSRWGAGYDQGRVNNMQGLDDTEMETLFPKFLSLLPLSDKPSALALKVIDFGCGTGRNTLKLVSTLPGADIVGLDATPALLEVAKRRCNEARAALPENQRPRGLSFHKYNPLEGGQGGPPPATARQAHGLISNLVVEHLPLPAFFKMCCEYIAPGGCVLVTSTHEDLARRAARSSGATAIFTPTRL</sequence>
<feature type="domain" description="Methyltransferase" evidence="1">
    <location>
        <begin position="62"/>
        <end position="106"/>
    </location>
</feature>
<dbReference type="Pfam" id="PF13649">
    <property type="entry name" value="Methyltransf_25"/>
    <property type="match status" value="1"/>
</dbReference>
<keyword evidence="3" id="KW-1185">Reference proteome</keyword>
<dbReference type="EMBL" id="JAQQWL010000010">
    <property type="protein sequence ID" value="KAK8054629.1"/>
    <property type="molecule type" value="Genomic_DNA"/>
</dbReference>
<dbReference type="InterPro" id="IPR041698">
    <property type="entry name" value="Methyltransf_25"/>
</dbReference>
<dbReference type="InterPro" id="IPR029063">
    <property type="entry name" value="SAM-dependent_MTases_sf"/>
</dbReference>
<gene>
    <name evidence="2" type="ORF">PG994_009696</name>
</gene>
<dbReference type="Gene3D" id="3.40.50.150">
    <property type="entry name" value="Vaccinia Virus protein VP39"/>
    <property type="match status" value="1"/>
</dbReference>
<protein>
    <recommendedName>
        <fullName evidence="1">Methyltransferase domain-containing protein</fullName>
    </recommendedName>
</protein>
<organism evidence="2 3">
    <name type="scientific">Apiospora phragmitis</name>
    <dbReference type="NCBI Taxonomy" id="2905665"/>
    <lineage>
        <taxon>Eukaryota</taxon>
        <taxon>Fungi</taxon>
        <taxon>Dikarya</taxon>
        <taxon>Ascomycota</taxon>
        <taxon>Pezizomycotina</taxon>
        <taxon>Sordariomycetes</taxon>
        <taxon>Xylariomycetidae</taxon>
        <taxon>Amphisphaeriales</taxon>
        <taxon>Apiosporaceae</taxon>
        <taxon>Apiospora</taxon>
    </lineage>
</organism>
<reference evidence="2 3" key="1">
    <citation type="submission" date="2023-01" db="EMBL/GenBank/DDBJ databases">
        <title>Analysis of 21 Apiospora genomes using comparative genomics revels a genus with tremendous synthesis potential of carbohydrate active enzymes and secondary metabolites.</title>
        <authorList>
            <person name="Sorensen T."/>
        </authorList>
    </citation>
    <scope>NUCLEOTIDE SEQUENCE [LARGE SCALE GENOMIC DNA]</scope>
    <source>
        <strain evidence="2 3">CBS 135458</strain>
    </source>
</reference>
<dbReference type="SUPFAM" id="SSF53335">
    <property type="entry name" value="S-adenosyl-L-methionine-dependent methyltransferases"/>
    <property type="match status" value="1"/>
</dbReference>
<proteinExistence type="predicted"/>
<dbReference type="RefSeq" id="XP_066713275.1">
    <property type="nucleotide sequence ID" value="XM_066861105.1"/>
</dbReference>
<comment type="caution">
    <text evidence="2">The sequence shown here is derived from an EMBL/GenBank/DDBJ whole genome shotgun (WGS) entry which is preliminary data.</text>
</comment>
<dbReference type="CDD" id="cd02440">
    <property type="entry name" value="AdoMet_MTases"/>
    <property type="match status" value="1"/>
</dbReference>
<dbReference type="GeneID" id="92094168"/>
<accession>A0ABR1U6V9</accession>
<name>A0ABR1U6V9_9PEZI</name>